<reference evidence="7" key="1">
    <citation type="journal article" date="2019" name="Int. J. Syst. Evol. Microbiol.">
        <title>The Global Catalogue of Microorganisms (GCM) 10K type strain sequencing project: providing services to taxonomists for standard genome sequencing and annotation.</title>
        <authorList>
            <consortium name="The Broad Institute Genomics Platform"/>
            <consortium name="The Broad Institute Genome Sequencing Center for Infectious Disease"/>
            <person name="Wu L."/>
            <person name="Ma J."/>
        </authorList>
    </citation>
    <scope>NUCLEOTIDE SEQUENCE [LARGE SCALE GENOMIC DNA]</scope>
    <source>
        <strain evidence="7">CGMCC 4.7329</strain>
    </source>
</reference>
<feature type="domain" description="HTH tetR-type" evidence="5">
    <location>
        <begin position="1"/>
        <end position="59"/>
    </location>
</feature>
<dbReference type="InterPro" id="IPR050109">
    <property type="entry name" value="HTH-type_TetR-like_transc_reg"/>
</dbReference>
<proteinExistence type="predicted"/>
<accession>A0ABQ2K6A7</accession>
<dbReference type="InterPro" id="IPR036271">
    <property type="entry name" value="Tet_transcr_reg_TetR-rel_C_sf"/>
</dbReference>
<dbReference type="Gene3D" id="1.10.357.10">
    <property type="entry name" value="Tetracycline Repressor, domain 2"/>
    <property type="match status" value="1"/>
</dbReference>
<dbReference type="Proteomes" id="UP000658127">
    <property type="component" value="Unassembled WGS sequence"/>
</dbReference>
<feature type="DNA-binding region" description="H-T-H motif" evidence="4">
    <location>
        <begin position="22"/>
        <end position="41"/>
    </location>
</feature>
<organism evidence="6 7">
    <name type="scientific">Nocardia rhizosphaerihabitans</name>
    <dbReference type="NCBI Taxonomy" id="1691570"/>
    <lineage>
        <taxon>Bacteria</taxon>
        <taxon>Bacillati</taxon>
        <taxon>Actinomycetota</taxon>
        <taxon>Actinomycetes</taxon>
        <taxon>Mycobacteriales</taxon>
        <taxon>Nocardiaceae</taxon>
        <taxon>Nocardia</taxon>
    </lineage>
</organism>
<keyword evidence="1" id="KW-0805">Transcription regulation</keyword>
<dbReference type="Pfam" id="PF00440">
    <property type="entry name" value="TetR_N"/>
    <property type="match status" value="1"/>
</dbReference>
<name>A0ABQ2K6A7_9NOCA</name>
<protein>
    <submittedName>
        <fullName evidence="6">Transcriptional regulator, TetR family protein</fullName>
    </submittedName>
</protein>
<dbReference type="InterPro" id="IPR001647">
    <property type="entry name" value="HTH_TetR"/>
</dbReference>
<evidence type="ECO:0000313" key="6">
    <source>
        <dbReference type="EMBL" id="GGN69520.1"/>
    </source>
</evidence>
<dbReference type="SUPFAM" id="SSF46689">
    <property type="entry name" value="Homeodomain-like"/>
    <property type="match status" value="1"/>
</dbReference>
<comment type="caution">
    <text evidence="6">The sequence shown here is derived from an EMBL/GenBank/DDBJ whole genome shotgun (WGS) entry which is preliminary data.</text>
</comment>
<evidence type="ECO:0000256" key="1">
    <source>
        <dbReference type="ARBA" id="ARBA00023015"/>
    </source>
</evidence>
<evidence type="ECO:0000256" key="4">
    <source>
        <dbReference type="PROSITE-ProRule" id="PRU00335"/>
    </source>
</evidence>
<keyword evidence="7" id="KW-1185">Reference proteome</keyword>
<dbReference type="InterPro" id="IPR009057">
    <property type="entry name" value="Homeodomain-like_sf"/>
</dbReference>
<dbReference type="Gene3D" id="1.10.10.60">
    <property type="entry name" value="Homeodomain-like"/>
    <property type="match status" value="1"/>
</dbReference>
<dbReference type="PANTHER" id="PTHR30055:SF234">
    <property type="entry name" value="HTH-TYPE TRANSCRIPTIONAL REGULATOR BETI"/>
    <property type="match status" value="1"/>
</dbReference>
<dbReference type="EMBL" id="BMNE01000001">
    <property type="protein sequence ID" value="GGN69520.1"/>
    <property type="molecule type" value="Genomic_DNA"/>
</dbReference>
<evidence type="ECO:0000313" key="7">
    <source>
        <dbReference type="Proteomes" id="UP000658127"/>
    </source>
</evidence>
<dbReference type="PRINTS" id="PR00455">
    <property type="entry name" value="HTHTETR"/>
</dbReference>
<evidence type="ECO:0000256" key="2">
    <source>
        <dbReference type="ARBA" id="ARBA00023125"/>
    </source>
</evidence>
<evidence type="ECO:0000256" key="3">
    <source>
        <dbReference type="ARBA" id="ARBA00023163"/>
    </source>
</evidence>
<gene>
    <name evidence="6" type="ORF">GCM10011610_07810</name>
</gene>
<dbReference type="PANTHER" id="PTHR30055">
    <property type="entry name" value="HTH-TYPE TRANSCRIPTIONAL REGULATOR RUTR"/>
    <property type="match status" value="1"/>
</dbReference>
<keyword evidence="2 4" id="KW-0238">DNA-binding</keyword>
<evidence type="ECO:0000259" key="5">
    <source>
        <dbReference type="PROSITE" id="PS50977"/>
    </source>
</evidence>
<dbReference type="PROSITE" id="PS50977">
    <property type="entry name" value="HTH_TETR_2"/>
    <property type="match status" value="1"/>
</dbReference>
<dbReference type="SUPFAM" id="SSF48498">
    <property type="entry name" value="Tetracyclin repressor-like, C-terminal domain"/>
    <property type="match status" value="1"/>
</dbReference>
<keyword evidence="3" id="KW-0804">Transcription</keyword>
<sequence length="195" mass="21546">MRKEIIDTAFDCFSDKGYHATGIADIAVRLGIGHGTFYRYFANKRDIIDHVIDDITSRIFTSLENELSPETATTLDEYAELLDRIGDALNRVLLEDPRVPQLLLFHATGIDDELTARVFGLVDSTEIVISGYLDHGVRLGYLRPDLDTATTAKAAMGMVVAGIVHGMRTPDPALLAVYSHAVRRLFIEGVRVAAR</sequence>